<sequence length="48" mass="5260">MTVKSFPQGERVNLQGDPSLTRALISVSALEKLVQVEFCAGLWLIEGK</sequence>
<protein>
    <submittedName>
        <fullName evidence="1">Uncharacterized protein</fullName>
    </submittedName>
</protein>
<organism evidence="1">
    <name type="scientific">Manihot esculenta</name>
    <name type="common">Cassava</name>
    <name type="synonym">Jatropha manihot</name>
    <dbReference type="NCBI Taxonomy" id="3983"/>
    <lineage>
        <taxon>Eukaryota</taxon>
        <taxon>Viridiplantae</taxon>
        <taxon>Streptophyta</taxon>
        <taxon>Embryophyta</taxon>
        <taxon>Tracheophyta</taxon>
        <taxon>Spermatophyta</taxon>
        <taxon>Magnoliopsida</taxon>
        <taxon>eudicotyledons</taxon>
        <taxon>Gunneridae</taxon>
        <taxon>Pentapetalae</taxon>
        <taxon>rosids</taxon>
        <taxon>fabids</taxon>
        <taxon>Malpighiales</taxon>
        <taxon>Euphorbiaceae</taxon>
        <taxon>Crotonoideae</taxon>
        <taxon>Manihoteae</taxon>
        <taxon>Manihot</taxon>
    </lineage>
</organism>
<reference evidence="1" key="1">
    <citation type="submission" date="2016-02" db="EMBL/GenBank/DDBJ databases">
        <title>WGS assembly of Manihot esculenta.</title>
        <authorList>
            <person name="Bredeson J.V."/>
            <person name="Prochnik S.E."/>
            <person name="Lyons J.B."/>
            <person name="Schmutz J."/>
            <person name="Grimwood J."/>
            <person name="Vrebalov J."/>
            <person name="Bart R.S."/>
            <person name="Amuge T."/>
            <person name="Ferguson M.E."/>
            <person name="Green R."/>
            <person name="Putnam N."/>
            <person name="Stites J."/>
            <person name="Rounsley S."/>
            <person name="Rokhsar D.S."/>
        </authorList>
    </citation>
    <scope>NUCLEOTIDE SEQUENCE [LARGE SCALE GENOMIC DNA]</scope>
    <source>
        <tissue evidence="1">Leaf</tissue>
    </source>
</reference>
<accession>A0A2C9U979</accession>
<gene>
    <name evidence="1" type="ORF">MANES_16G055000</name>
</gene>
<dbReference type="AlphaFoldDB" id="A0A2C9U979"/>
<name>A0A2C9U979_MANES</name>
<dbReference type="EMBL" id="CM004402">
    <property type="protein sequence ID" value="OAY26532.1"/>
    <property type="molecule type" value="Genomic_DNA"/>
</dbReference>
<evidence type="ECO:0000313" key="1">
    <source>
        <dbReference type="EMBL" id="OAY26532.1"/>
    </source>
</evidence>
<proteinExistence type="predicted"/>